<dbReference type="AlphaFoldDB" id="A0A561CZU7"/>
<reference evidence="1 2" key="1">
    <citation type="submission" date="2019-06" db="EMBL/GenBank/DDBJ databases">
        <title>Sorghum-associated microbial communities from plants grown in Nebraska, USA.</title>
        <authorList>
            <person name="Schachtman D."/>
        </authorList>
    </citation>
    <scope>NUCLEOTIDE SEQUENCE [LARGE SCALE GENOMIC DNA]</scope>
    <source>
        <strain evidence="1 2">2482</strain>
    </source>
</reference>
<gene>
    <name evidence="1" type="ORF">FB550_111224</name>
</gene>
<organism evidence="1 2">
    <name type="scientific">Neobacillus bataviensis</name>
    <dbReference type="NCBI Taxonomy" id="220685"/>
    <lineage>
        <taxon>Bacteria</taxon>
        <taxon>Bacillati</taxon>
        <taxon>Bacillota</taxon>
        <taxon>Bacilli</taxon>
        <taxon>Bacillales</taxon>
        <taxon>Bacillaceae</taxon>
        <taxon>Neobacillus</taxon>
    </lineage>
</organism>
<name>A0A561CZU7_9BACI</name>
<accession>A0A561CZU7</accession>
<keyword evidence="2" id="KW-1185">Reference proteome</keyword>
<dbReference type="RefSeq" id="WP_144567037.1">
    <property type="nucleotide sequence ID" value="NZ_VIVN01000011.1"/>
</dbReference>
<dbReference type="EMBL" id="VIVN01000011">
    <property type="protein sequence ID" value="TWD96564.1"/>
    <property type="molecule type" value="Genomic_DNA"/>
</dbReference>
<proteinExistence type="predicted"/>
<sequence>MKSTEETLKDLKKDLLRIGSTNQRDYDLLRRKGQVLSTTICRRLKQSWPEVVEKTGVKF</sequence>
<dbReference type="Proteomes" id="UP000319671">
    <property type="component" value="Unassembled WGS sequence"/>
</dbReference>
<comment type="caution">
    <text evidence="1">The sequence shown here is derived from an EMBL/GenBank/DDBJ whole genome shotgun (WGS) entry which is preliminary data.</text>
</comment>
<protein>
    <submittedName>
        <fullName evidence="1">Uncharacterized protein</fullName>
    </submittedName>
</protein>
<evidence type="ECO:0000313" key="1">
    <source>
        <dbReference type="EMBL" id="TWD96564.1"/>
    </source>
</evidence>
<evidence type="ECO:0000313" key="2">
    <source>
        <dbReference type="Proteomes" id="UP000319671"/>
    </source>
</evidence>